<feature type="chain" id="PRO_5035289640" description="ER membrane protein complex subunit 10" evidence="9">
    <location>
        <begin position="20"/>
        <end position="237"/>
    </location>
</feature>
<evidence type="ECO:0000313" key="11">
    <source>
        <dbReference type="Proteomes" id="UP000708208"/>
    </source>
</evidence>
<protein>
    <recommendedName>
        <fullName evidence="3">ER membrane protein complex subunit 10</fullName>
    </recommendedName>
</protein>
<evidence type="ECO:0000256" key="9">
    <source>
        <dbReference type="SAM" id="SignalP"/>
    </source>
</evidence>
<evidence type="ECO:0000313" key="10">
    <source>
        <dbReference type="EMBL" id="CAG7719768.1"/>
    </source>
</evidence>
<comment type="subcellular location">
    <subcellularLocation>
        <location evidence="1">Endoplasmic reticulum membrane</location>
        <topology evidence="1">Single-pass type I membrane protein</topology>
    </subcellularLocation>
</comment>
<keyword evidence="11" id="KW-1185">Reference proteome</keyword>
<dbReference type="CDD" id="cd22209">
    <property type="entry name" value="EMC10"/>
    <property type="match status" value="1"/>
</dbReference>
<dbReference type="AlphaFoldDB" id="A0A8J2K5G8"/>
<dbReference type="OrthoDB" id="1894652at2759"/>
<evidence type="ECO:0000256" key="6">
    <source>
        <dbReference type="ARBA" id="ARBA00022824"/>
    </source>
</evidence>
<name>A0A8J2K5G8_9HEXA</name>
<dbReference type="GO" id="GO:0072546">
    <property type="term" value="C:EMC complex"/>
    <property type="evidence" value="ECO:0007669"/>
    <property type="project" value="TreeGrafter"/>
</dbReference>
<gene>
    <name evidence="10" type="ORF">AFUS01_LOCUS9074</name>
</gene>
<dbReference type="EMBL" id="CAJVCH010064383">
    <property type="protein sequence ID" value="CAG7719768.1"/>
    <property type="molecule type" value="Genomic_DNA"/>
</dbReference>
<evidence type="ECO:0000256" key="4">
    <source>
        <dbReference type="ARBA" id="ARBA00022692"/>
    </source>
</evidence>
<keyword evidence="4" id="KW-0812">Transmembrane</keyword>
<keyword evidence="8" id="KW-0472">Membrane</keyword>
<evidence type="ECO:0000256" key="5">
    <source>
        <dbReference type="ARBA" id="ARBA00022729"/>
    </source>
</evidence>
<evidence type="ECO:0000256" key="2">
    <source>
        <dbReference type="ARBA" id="ARBA00007695"/>
    </source>
</evidence>
<dbReference type="Proteomes" id="UP000708208">
    <property type="component" value="Unassembled WGS sequence"/>
</dbReference>
<sequence length="237" mass="26319">MKLLGYFFITSAFLCNAYAGGSDKLESDFFDGPEVNIQISHAFGKEESSETFRPRGTVDIRSFKGPKFTAEQPDLSLQDLDLLKEVASEDGYYFVKFSTKGPSGVKSFRTFIPAKALLDSGLSDVLMVHLNPASDIYAISYSVARNDYFTAPHVLGNNRPPPTHFNTTVIVHYGEIGPVPDTAPYLEKLEQERISKERGDDTRDNRSFLAKYWMYILPVVILVLLSGASNPEEGGGR</sequence>
<proteinExistence type="inferred from homology"/>
<reference evidence="10" key="1">
    <citation type="submission" date="2021-06" db="EMBL/GenBank/DDBJ databases">
        <authorList>
            <person name="Hodson N. C."/>
            <person name="Mongue J. A."/>
            <person name="Jaron S. K."/>
        </authorList>
    </citation>
    <scope>NUCLEOTIDE SEQUENCE</scope>
</reference>
<comment type="caution">
    <text evidence="10">The sequence shown here is derived from an EMBL/GenBank/DDBJ whole genome shotgun (WGS) entry which is preliminary data.</text>
</comment>
<evidence type="ECO:0000256" key="3">
    <source>
        <dbReference type="ARBA" id="ARBA00020105"/>
    </source>
</evidence>
<keyword evidence="7" id="KW-1133">Transmembrane helix</keyword>
<feature type="signal peptide" evidence="9">
    <location>
        <begin position="1"/>
        <end position="19"/>
    </location>
</feature>
<keyword evidence="6" id="KW-0256">Endoplasmic reticulum</keyword>
<accession>A0A8J2K5G8</accession>
<evidence type="ECO:0000256" key="1">
    <source>
        <dbReference type="ARBA" id="ARBA00004115"/>
    </source>
</evidence>
<dbReference type="PANTHER" id="PTHR21397:SF4">
    <property type="entry name" value="ER MEMBRANE PROTEIN COMPLEX SUBUNIT 10"/>
    <property type="match status" value="1"/>
</dbReference>
<comment type="similarity">
    <text evidence="2">Belongs to the EMC10 family.</text>
</comment>
<organism evidence="10 11">
    <name type="scientific">Allacma fusca</name>
    <dbReference type="NCBI Taxonomy" id="39272"/>
    <lineage>
        <taxon>Eukaryota</taxon>
        <taxon>Metazoa</taxon>
        <taxon>Ecdysozoa</taxon>
        <taxon>Arthropoda</taxon>
        <taxon>Hexapoda</taxon>
        <taxon>Collembola</taxon>
        <taxon>Symphypleona</taxon>
        <taxon>Sminthuridae</taxon>
        <taxon>Allacma</taxon>
    </lineage>
</organism>
<evidence type="ECO:0000256" key="7">
    <source>
        <dbReference type="ARBA" id="ARBA00022989"/>
    </source>
</evidence>
<dbReference type="Pfam" id="PF21203">
    <property type="entry name" value="ECM10"/>
    <property type="match status" value="1"/>
</dbReference>
<keyword evidence="5 9" id="KW-0732">Signal</keyword>
<dbReference type="PANTHER" id="PTHR21397">
    <property type="entry name" value="CHROMATIN COMPLEXES SUBUNIT BAP18-RELATED"/>
    <property type="match status" value="1"/>
</dbReference>
<evidence type="ECO:0000256" key="8">
    <source>
        <dbReference type="ARBA" id="ARBA00023136"/>
    </source>
</evidence>